<dbReference type="EMBL" id="CP125947">
    <property type="protein sequence ID" value="WHS64899.1"/>
    <property type="molecule type" value="Genomic_DNA"/>
</dbReference>
<organism evidence="1 2">
    <name type="scientific">Comamonas resistens</name>
    <dbReference type="NCBI Taxonomy" id="3046670"/>
    <lineage>
        <taxon>Bacteria</taxon>
        <taxon>Pseudomonadati</taxon>
        <taxon>Pseudomonadota</taxon>
        <taxon>Betaproteobacteria</taxon>
        <taxon>Burkholderiales</taxon>
        <taxon>Comamonadaceae</taxon>
        <taxon>Comamonas</taxon>
    </lineage>
</organism>
<evidence type="ECO:0008006" key="3">
    <source>
        <dbReference type="Google" id="ProtNLM"/>
    </source>
</evidence>
<gene>
    <name evidence="1" type="ORF">QMY55_20805</name>
</gene>
<accession>A0ABY8SRC4</accession>
<evidence type="ECO:0000313" key="1">
    <source>
        <dbReference type="EMBL" id="WHS64899.1"/>
    </source>
</evidence>
<dbReference type="Proteomes" id="UP001240697">
    <property type="component" value="Chromosome"/>
</dbReference>
<name>A0ABY8SRC4_9BURK</name>
<keyword evidence="2" id="KW-1185">Reference proteome</keyword>
<sequence length="406" mass="45211">MKRLVYLSPVPLNSPSQRPHHFVEWAHERLGCEVYWVEPYPVRLPRLSDVRRVMPHPKVQSSNLGPSWLDASWLKVLQAPSLPLEPLPGGAILIGWLQYALRQQLKNLLHDSNTWLVAGRPSGMALALCDAQQGRRVLYDVMDDMAQFSQGISRRWMTHTHQHLLTQAEAVWGSSEKIFQSLQGLTCAPPTLVRNGMTAPPVCPFDPSLAGGIGTSAHSQAPLILGYVGTLATWFDWQTLHRVAKALPQAQFHVYGPIEGTAPPTLPSNVQLLGPVPHDQVFALMRSWHAGLIPFLHNQLTQSVDPVKYYEYRACGLPVLSTMFGEMPHHAANDEGVWALETMELACLEERLRHWHQVLEQRHAEGLPLTPSSLKNATWAARFETGAKGCGWFSELSQPATATSLS</sequence>
<dbReference type="Gene3D" id="3.40.50.2000">
    <property type="entry name" value="Glycogen Phosphorylase B"/>
    <property type="match status" value="1"/>
</dbReference>
<dbReference type="RefSeq" id="WP_283486011.1">
    <property type="nucleotide sequence ID" value="NZ_CP125947.1"/>
</dbReference>
<protein>
    <recommendedName>
        <fullName evidence="3">Glycosyltransferase family 1 protein</fullName>
    </recommendedName>
</protein>
<reference evidence="1 2" key="1">
    <citation type="submission" date="2023-05" db="EMBL/GenBank/DDBJ databases">
        <authorList>
            <person name="Yin Y."/>
            <person name="Lu Z."/>
        </authorList>
    </citation>
    <scope>NUCLEOTIDE SEQUENCE [LARGE SCALE GENOMIC DNA]</scope>
    <source>
        <strain evidence="1 2">ZM22</strain>
    </source>
</reference>
<evidence type="ECO:0000313" key="2">
    <source>
        <dbReference type="Proteomes" id="UP001240697"/>
    </source>
</evidence>
<dbReference type="SUPFAM" id="SSF53756">
    <property type="entry name" value="UDP-Glycosyltransferase/glycogen phosphorylase"/>
    <property type="match status" value="1"/>
</dbReference>
<proteinExistence type="predicted"/>